<dbReference type="PANTHER" id="PTHR31963:SF17">
    <property type="entry name" value="PROTEIN, PUTATIVE (DUF3537)-RELATED"/>
    <property type="match status" value="1"/>
</dbReference>
<feature type="transmembrane region" description="Helical" evidence="2">
    <location>
        <begin position="89"/>
        <end position="109"/>
    </location>
</feature>
<feature type="transmembrane region" description="Helical" evidence="2">
    <location>
        <begin position="197"/>
        <end position="216"/>
    </location>
</feature>
<gene>
    <name evidence="3" type="ORF">SAY87_000484</name>
</gene>
<dbReference type="Proteomes" id="UP001345219">
    <property type="component" value="Chromosome 1"/>
</dbReference>
<evidence type="ECO:0000313" key="4">
    <source>
        <dbReference type="Proteomes" id="UP001345219"/>
    </source>
</evidence>
<keyword evidence="2" id="KW-0472">Membrane</keyword>
<keyword evidence="2" id="KW-0812">Transmembrane</keyword>
<feature type="region of interest" description="Disordered" evidence="1">
    <location>
        <begin position="343"/>
        <end position="371"/>
    </location>
</feature>
<dbReference type="InterPro" id="IPR021924">
    <property type="entry name" value="DUF3537"/>
</dbReference>
<feature type="transmembrane region" description="Helical" evidence="2">
    <location>
        <begin position="143"/>
        <end position="166"/>
    </location>
</feature>
<accession>A0AAN7GEL2</accession>
<dbReference type="EMBL" id="JAXIOK010000023">
    <property type="protein sequence ID" value="KAK4742483.1"/>
    <property type="molecule type" value="Genomic_DNA"/>
</dbReference>
<dbReference type="Pfam" id="PF12056">
    <property type="entry name" value="DUF3537"/>
    <property type="match status" value="1"/>
</dbReference>
<comment type="caution">
    <text evidence="3">The sequence shown here is derived from an EMBL/GenBank/DDBJ whole genome shotgun (WGS) entry which is preliminary data.</text>
</comment>
<dbReference type="AlphaFoldDB" id="A0AAN7GEL2"/>
<evidence type="ECO:0000256" key="1">
    <source>
        <dbReference type="SAM" id="MobiDB-lite"/>
    </source>
</evidence>
<feature type="compositionally biased region" description="Acidic residues" evidence="1">
    <location>
        <begin position="362"/>
        <end position="371"/>
    </location>
</feature>
<feature type="transmembrane region" description="Helical" evidence="2">
    <location>
        <begin position="286"/>
        <end position="304"/>
    </location>
</feature>
<reference evidence="3 4" key="1">
    <citation type="journal article" date="2023" name="Hortic Res">
        <title>Pangenome of water caltrop reveals structural variations and asymmetric subgenome divergence after allopolyploidization.</title>
        <authorList>
            <person name="Zhang X."/>
            <person name="Chen Y."/>
            <person name="Wang L."/>
            <person name="Yuan Y."/>
            <person name="Fang M."/>
            <person name="Shi L."/>
            <person name="Lu R."/>
            <person name="Comes H.P."/>
            <person name="Ma Y."/>
            <person name="Chen Y."/>
            <person name="Huang G."/>
            <person name="Zhou Y."/>
            <person name="Zheng Z."/>
            <person name="Qiu Y."/>
        </authorList>
    </citation>
    <scope>NUCLEOTIDE SEQUENCE [LARGE SCALE GENOMIC DNA]</scope>
    <source>
        <tissue evidence="3">Roots</tissue>
    </source>
</reference>
<keyword evidence="4" id="KW-1185">Reference proteome</keyword>
<proteinExistence type="predicted"/>
<sequence>MENQAQRFPLLPRTKSPAQGGDISGVGAVELRAFEYCLRWMCVDQSTLWKAVLSWSVFFLLTVAVPLASLFGMRCYSTCDDDHRRPYRAVVQGSLSVFAAISFICLSRWTRKYGLRRFLFLDRISDATDDVRRGYAKQLQSSLMLWSFFILPCFLLETAYKLWWYITGGSTIPHLGNIYASHTIACLMELASWLYRASIYFLVCVLYRLICYLQILRIQVFAQAFSEETEVDPILTEHLKLRRYLRIISHRFRLFVLLSLILVNASLFVSLFMITRTGSHANILKAGDLSLCAISIATGLFVCLRSAAKVTHKAQSLTGLAAKWHISAMISSFDECDTETQRNRISSSYPSPPVNEVWGSETTDEGEGDDDLENANIDPIVAHTISFQKRQALVTYLEHNRAGITMFGFTLDRTWLHTICAIELSLLLWLLNKTIGFS</sequence>
<feature type="transmembrane region" description="Helical" evidence="2">
    <location>
        <begin position="252"/>
        <end position="274"/>
    </location>
</feature>
<evidence type="ECO:0000256" key="2">
    <source>
        <dbReference type="SAM" id="Phobius"/>
    </source>
</evidence>
<feature type="transmembrane region" description="Helical" evidence="2">
    <location>
        <begin position="48"/>
        <end position="69"/>
    </location>
</feature>
<dbReference type="PANTHER" id="PTHR31963">
    <property type="entry name" value="RAS GUANINE NUCLEOTIDE EXCHANGE FACTOR K"/>
    <property type="match status" value="1"/>
</dbReference>
<organism evidence="3 4">
    <name type="scientific">Trapa incisa</name>
    <dbReference type="NCBI Taxonomy" id="236973"/>
    <lineage>
        <taxon>Eukaryota</taxon>
        <taxon>Viridiplantae</taxon>
        <taxon>Streptophyta</taxon>
        <taxon>Embryophyta</taxon>
        <taxon>Tracheophyta</taxon>
        <taxon>Spermatophyta</taxon>
        <taxon>Magnoliopsida</taxon>
        <taxon>eudicotyledons</taxon>
        <taxon>Gunneridae</taxon>
        <taxon>Pentapetalae</taxon>
        <taxon>rosids</taxon>
        <taxon>malvids</taxon>
        <taxon>Myrtales</taxon>
        <taxon>Lythraceae</taxon>
        <taxon>Trapa</taxon>
    </lineage>
</organism>
<evidence type="ECO:0000313" key="3">
    <source>
        <dbReference type="EMBL" id="KAK4742483.1"/>
    </source>
</evidence>
<protein>
    <submittedName>
        <fullName evidence="3">Uncharacterized protein</fullName>
    </submittedName>
</protein>
<name>A0AAN7GEL2_9MYRT</name>
<keyword evidence="2" id="KW-1133">Transmembrane helix</keyword>